<reference evidence="2" key="1">
    <citation type="submission" date="2016-09" db="EMBL/GenBank/DDBJ databases">
        <authorList>
            <person name="Varghese N."/>
            <person name="Submissions S."/>
        </authorList>
    </citation>
    <scope>NUCLEOTIDE SEQUENCE [LARGE SCALE GENOMIC DNA]</scope>
    <source>
        <strain evidence="2">JS23</strain>
    </source>
</reference>
<dbReference type="OrthoDB" id="6039230at2"/>
<gene>
    <name evidence="1" type="ORF">SAMN05216551_105302</name>
</gene>
<dbReference type="STRING" id="1770053.SAMN05216551_105302"/>
<dbReference type="InterPro" id="IPR009679">
    <property type="entry name" value="Phage_186_CII-like"/>
</dbReference>
<evidence type="ECO:0000313" key="2">
    <source>
        <dbReference type="Proteomes" id="UP000243719"/>
    </source>
</evidence>
<evidence type="ECO:0000313" key="1">
    <source>
        <dbReference type="EMBL" id="SDV48690.1"/>
    </source>
</evidence>
<dbReference type="GO" id="GO:0003677">
    <property type="term" value="F:DNA binding"/>
    <property type="evidence" value="ECO:0007669"/>
    <property type="project" value="InterPro"/>
</dbReference>
<sequence length="220" mass="24001">MSAYLQPSAESKGGCFCTSHVGRPFVGVLPVHLTKRPAKVPRQQETAFTVTYLYHDINQHDALYNLARAYPGGVEALALRMGRSAHVLYNKLRPGIASHHVTFEEATEIAELCAEAGVEGAARHIDAMEARIGRVAVALPSIDGLSDKELTSCLYEVLAHLAAAARSIEASIADDQVIDDAEMSAIEKDFSRLRAGTQEWQARVRARHAADKKARVRAEQ</sequence>
<name>A0A1H2PPJ8_9BURK</name>
<dbReference type="AlphaFoldDB" id="A0A1H2PPJ8"/>
<dbReference type="RefSeq" id="WP_139169646.1">
    <property type="nucleotide sequence ID" value="NZ_FNLO01000005.1"/>
</dbReference>
<proteinExistence type="predicted"/>
<protein>
    <submittedName>
        <fullName evidence="1">Uncharacterized protein</fullName>
    </submittedName>
</protein>
<dbReference type="Proteomes" id="UP000243719">
    <property type="component" value="Unassembled WGS sequence"/>
</dbReference>
<keyword evidence="2" id="KW-1185">Reference proteome</keyword>
<dbReference type="Pfam" id="PF06892">
    <property type="entry name" value="Phage_CP76"/>
    <property type="match status" value="1"/>
</dbReference>
<dbReference type="EMBL" id="FNLO01000005">
    <property type="protein sequence ID" value="SDV48690.1"/>
    <property type="molecule type" value="Genomic_DNA"/>
</dbReference>
<organism evidence="1 2">
    <name type="scientific">Chitinasiproducens palmae</name>
    <dbReference type="NCBI Taxonomy" id="1770053"/>
    <lineage>
        <taxon>Bacteria</taxon>
        <taxon>Pseudomonadati</taxon>
        <taxon>Pseudomonadota</taxon>
        <taxon>Betaproteobacteria</taxon>
        <taxon>Burkholderiales</taxon>
        <taxon>Burkholderiaceae</taxon>
        <taxon>Chitinasiproducens</taxon>
    </lineage>
</organism>
<accession>A0A1H2PPJ8</accession>